<keyword evidence="4" id="KW-1185">Reference proteome</keyword>
<dbReference type="STRING" id="1075402.AN216_13445"/>
<evidence type="ECO:0000313" key="3">
    <source>
        <dbReference type="EMBL" id="OEV03044.1"/>
    </source>
</evidence>
<dbReference type="AlphaFoldDB" id="A0A1E7KGT2"/>
<feature type="transmembrane region" description="Helical" evidence="1">
    <location>
        <begin position="16"/>
        <end position="39"/>
    </location>
</feature>
<comment type="caution">
    <text evidence="3">The sequence shown here is derived from an EMBL/GenBank/DDBJ whole genome shotgun (WGS) entry which is preliminary data.</text>
</comment>
<keyword evidence="1" id="KW-0812">Transmembrane</keyword>
<evidence type="ECO:0000259" key="2">
    <source>
        <dbReference type="Pfam" id="PF10110"/>
    </source>
</evidence>
<dbReference type="InterPro" id="IPR018476">
    <property type="entry name" value="GlyceroP-diester-Pdiesterase_M"/>
</dbReference>
<name>A0A1E7KGT2_9ACTN</name>
<feature type="transmembrane region" description="Helical" evidence="1">
    <location>
        <begin position="116"/>
        <end position="144"/>
    </location>
</feature>
<protein>
    <recommendedName>
        <fullName evidence="2">Glycerophosphoryl diester phosphodiesterase membrane domain-containing protein</fullName>
    </recommendedName>
</protein>
<accession>A0A1E7KGT2</accession>
<gene>
    <name evidence="3" type="ORF">AN216_13445</name>
</gene>
<proteinExistence type="predicted"/>
<feature type="transmembrane region" description="Helical" evidence="1">
    <location>
        <begin position="201"/>
        <end position="222"/>
    </location>
</feature>
<feature type="transmembrane region" description="Helical" evidence="1">
    <location>
        <begin position="248"/>
        <end position="277"/>
    </location>
</feature>
<sequence length="297" mass="30558">MLGGAVSSARAHWRTVLGVVVPVAVLVQCASTTAAGIWMRDNPGLEALQGSRASTAEILDALRATLGGAAVELLATLMGTVMVTAMLTVVVSRAVLGRAATFTDVWRDARPRIGRLLGLTLLVLSLACGAVIAGTAPALVAVLVGATSGGGLLILLGGAAGCVAAVWLWVRYCLAAPALMLEKGDVRTALRRSATLVRGDWWRVLGVQLLAMVVAFVISYVVQIPASAVAAALTGESVTGAADLSVSWGYLAVMGVGAAVASVLTLPLNAGVTALLYMDQRIRREALDLKLAQHTER</sequence>
<evidence type="ECO:0000256" key="1">
    <source>
        <dbReference type="SAM" id="Phobius"/>
    </source>
</evidence>
<dbReference type="Pfam" id="PF10110">
    <property type="entry name" value="GPDPase_memb"/>
    <property type="match status" value="1"/>
</dbReference>
<feature type="domain" description="Glycerophosphoryl diester phosphodiesterase membrane" evidence="2">
    <location>
        <begin position="154"/>
        <end position="265"/>
    </location>
</feature>
<dbReference type="EMBL" id="LJGU01000125">
    <property type="protein sequence ID" value="OEV03044.1"/>
    <property type="molecule type" value="Genomic_DNA"/>
</dbReference>
<keyword evidence="1" id="KW-0472">Membrane</keyword>
<feature type="transmembrane region" description="Helical" evidence="1">
    <location>
        <begin position="150"/>
        <end position="170"/>
    </location>
</feature>
<feature type="transmembrane region" description="Helical" evidence="1">
    <location>
        <begin position="73"/>
        <end position="96"/>
    </location>
</feature>
<evidence type="ECO:0000313" key="4">
    <source>
        <dbReference type="Proteomes" id="UP000176101"/>
    </source>
</evidence>
<keyword evidence="1" id="KW-1133">Transmembrane helix</keyword>
<organism evidence="3 4">
    <name type="scientific">Streptomyces oceani</name>
    <dbReference type="NCBI Taxonomy" id="1075402"/>
    <lineage>
        <taxon>Bacteria</taxon>
        <taxon>Bacillati</taxon>
        <taxon>Actinomycetota</taxon>
        <taxon>Actinomycetes</taxon>
        <taxon>Kitasatosporales</taxon>
        <taxon>Streptomycetaceae</taxon>
        <taxon>Streptomyces</taxon>
    </lineage>
</organism>
<reference evidence="3 4" key="1">
    <citation type="journal article" date="2016" name="Front. Microbiol.">
        <title>Comparative Genomics Analysis of Streptomyces Species Reveals Their Adaptation to the Marine Environment and Their Diversity at the Genomic Level.</title>
        <authorList>
            <person name="Tian X."/>
            <person name="Zhang Z."/>
            <person name="Yang T."/>
            <person name="Chen M."/>
            <person name="Li J."/>
            <person name="Chen F."/>
            <person name="Yang J."/>
            <person name="Li W."/>
            <person name="Zhang B."/>
            <person name="Zhang Z."/>
            <person name="Wu J."/>
            <person name="Zhang C."/>
            <person name="Long L."/>
            <person name="Xiao J."/>
        </authorList>
    </citation>
    <scope>NUCLEOTIDE SEQUENCE [LARGE SCALE GENOMIC DNA]</scope>
    <source>
        <strain evidence="3 4">SCSIO 02100</strain>
    </source>
</reference>
<dbReference type="Proteomes" id="UP000176101">
    <property type="component" value="Unassembled WGS sequence"/>
</dbReference>
<dbReference type="PATRIC" id="fig|1075402.3.peg.1577"/>